<feature type="domain" description="SnoaL-like" evidence="1">
    <location>
        <begin position="8"/>
        <end position="110"/>
    </location>
</feature>
<dbReference type="SUPFAM" id="SSF54427">
    <property type="entry name" value="NTF2-like"/>
    <property type="match status" value="1"/>
</dbReference>
<dbReference type="EMBL" id="BAAAFD010000007">
    <property type="protein sequence ID" value="GAA0857822.1"/>
    <property type="molecule type" value="Genomic_DNA"/>
</dbReference>
<dbReference type="RefSeq" id="WP_343860476.1">
    <property type="nucleotide sequence ID" value="NZ_BAAAFD010000007.1"/>
</dbReference>
<dbReference type="InterPro" id="IPR037401">
    <property type="entry name" value="SnoaL-like"/>
</dbReference>
<dbReference type="Pfam" id="PF12680">
    <property type="entry name" value="SnoaL_2"/>
    <property type="match status" value="1"/>
</dbReference>
<reference evidence="2 3" key="1">
    <citation type="journal article" date="2019" name="Int. J. Syst. Evol. Microbiol.">
        <title>The Global Catalogue of Microorganisms (GCM) 10K type strain sequencing project: providing services to taxonomists for standard genome sequencing and annotation.</title>
        <authorList>
            <consortium name="The Broad Institute Genomics Platform"/>
            <consortium name="The Broad Institute Genome Sequencing Center for Infectious Disease"/>
            <person name="Wu L."/>
            <person name="Ma J."/>
        </authorList>
    </citation>
    <scope>NUCLEOTIDE SEQUENCE [LARGE SCALE GENOMIC DNA]</scope>
    <source>
        <strain evidence="2 3">JCM 15896</strain>
    </source>
</reference>
<dbReference type="Proteomes" id="UP001500359">
    <property type="component" value="Unassembled WGS sequence"/>
</dbReference>
<gene>
    <name evidence="2" type="ORF">GCM10009114_25050</name>
</gene>
<organism evidence="2 3">
    <name type="scientific">Aliiglaciecola litoralis</name>
    <dbReference type="NCBI Taxonomy" id="582857"/>
    <lineage>
        <taxon>Bacteria</taxon>
        <taxon>Pseudomonadati</taxon>
        <taxon>Pseudomonadota</taxon>
        <taxon>Gammaproteobacteria</taxon>
        <taxon>Alteromonadales</taxon>
        <taxon>Alteromonadaceae</taxon>
        <taxon>Aliiglaciecola</taxon>
    </lineage>
</organism>
<protein>
    <submittedName>
        <fullName evidence="2">Nuclear transport factor 2 family protein</fullName>
    </submittedName>
</protein>
<keyword evidence="3" id="KW-1185">Reference proteome</keyword>
<comment type="caution">
    <text evidence="2">The sequence shown here is derived from an EMBL/GenBank/DDBJ whole genome shotgun (WGS) entry which is preliminary data.</text>
</comment>
<evidence type="ECO:0000313" key="2">
    <source>
        <dbReference type="EMBL" id="GAA0857822.1"/>
    </source>
</evidence>
<name>A0ABN1LM33_9ALTE</name>
<sequence length="140" mass="16324">MQLIDAFERFYTNVSLDSLEQLGTIYAEDATLIDPIMQHQGLDKIKRYFRNMLENTRKCHCAIQHVTQQNDTVFVTWKMTIAHPQLNKGQDIAVNGISQLELAANKIVFHRDYYDLGEMIYEQVPVLKHVVKMIKKRIGE</sequence>
<evidence type="ECO:0000259" key="1">
    <source>
        <dbReference type="Pfam" id="PF12680"/>
    </source>
</evidence>
<dbReference type="CDD" id="cd00531">
    <property type="entry name" value="NTF2_like"/>
    <property type="match status" value="1"/>
</dbReference>
<dbReference type="Gene3D" id="3.10.450.50">
    <property type="match status" value="1"/>
</dbReference>
<evidence type="ECO:0000313" key="3">
    <source>
        <dbReference type="Proteomes" id="UP001500359"/>
    </source>
</evidence>
<dbReference type="InterPro" id="IPR032710">
    <property type="entry name" value="NTF2-like_dom_sf"/>
</dbReference>
<accession>A0ABN1LM33</accession>
<proteinExistence type="predicted"/>